<accession>A0ABT3G6W3</accession>
<evidence type="ECO:0000313" key="3">
    <source>
        <dbReference type="EMBL" id="MCW1915589.1"/>
    </source>
</evidence>
<protein>
    <submittedName>
        <fullName evidence="3">Uncharacterized protein</fullName>
    </submittedName>
</protein>
<organism evidence="3 4">
    <name type="scientific">Luteolibacter rhizosphaerae</name>
    <dbReference type="NCBI Taxonomy" id="2989719"/>
    <lineage>
        <taxon>Bacteria</taxon>
        <taxon>Pseudomonadati</taxon>
        <taxon>Verrucomicrobiota</taxon>
        <taxon>Verrucomicrobiia</taxon>
        <taxon>Verrucomicrobiales</taxon>
        <taxon>Verrucomicrobiaceae</taxon>
        <taxon>Luteolibacter</taxon>
    </lineage>
</organism>
<comment type="caution">
    <text evidence="3">The sequence shown here is derived from an EMBL/GenBank/DDBJ whole genome shotgun (WGS) entry which is preliminary data.</text>
</comment>
<proteinExistence type="predicted"/>
<dbReference type="Proteomes" id="UP001165653">
    <property type="component" value="Unassembled WGS sequence"/>
</dbReference>
<keyword evidence="2" id="KW-0732">Signal</keyword>
<keyword evidence="4" id="KW-1185">Reference proteome</keyword>
<evidence type="ECO:0000313" key="4">
    <source>
        <dbReference type="Proteomes" id="UP001165653"/>
    </source>
</evidence>
<dbReference type="EMBL" id="JAPDDR010000010">
    <property type="protein sequence ID" value="MCW1915589.1"/>
    <property type="molecule type" value="Genomic_DNA"/>
</dbReference>
<reference evidence="3" key="1">
    <citation type="submission" date="2022-10" db="EMBL/GenBank/DDBJ databases">
        <title>Luteolibacter sp. GHJ8, whole genome shotgun sequencing project.</title>
        <authorList>
            <person name="Zhao G."/>
            <person name="Shen L."/>
        </authorList>
    </citation>
    <scope>NUCLEOTIDE SEQUENCE</scope>
    <source>
        <strain evidence="3">GHJ8</strain>
    </source>
</reference>
<gene>
    <name evidence="3" type="ORF">OJ996_18535</name>
</gene>
<name>A0ABT3G6W3_9BACT</name>
<feature type="signal peptide" evidence="2">
    <location>
        <begin position="1"/>
        <end position="20"/>
    </location>
</feature>
<evidence type="ECO:0000256" key="2">
    <source>
        <dbReference type="SAM" id="SignalP"/>
    </source>
</evidence>
<dbReference type="RefSeq" id="WP_264515141.1">
    <property type="nucleotide sequence ID" value="NZ_JAPDDR010000010.1"/>
</dbReference>
<feature type="region of interest" description="Disordered" evidence="1">
    <location>
        <begin position="99"/>
        <end position="129"/>
    </location>
</feature>
<feature type="chain" id="PRO_5046507094" evidence="2">
    <location>
        <begin position="21"/>
        <end position="1115"/>
    </location>
</feature>
<evidence type="ECO:0000256" key="1">
    <source>
        <dbReference type="SAM" id="MobiDB-lite"/>
    </source>
</evidence>
<sequence>MVLLTVLAVGLLTVSTVSLRASTQNDAMQVARGNARMALALAIGQLQKKAGADQRITAPGSIANNGAPRWLAGVWNGKLPTAATPVPDKDNQFLGYLASGTEEGTSSPATLPDAQDGAELMGEGSLGKEAPVTDKVLAKKIGTPSADGQKPGGNYAWAIFDEGTKAKIDLVRKEREDLGNAAHQAAMGAAPRFGLEAVDGLDSYEWDKETDQAKAFTLPTSDLIQDMPELKERQHEVTVVSKGLVTDAARGGLRKDLSLLFSGTSLPADYSNRRIYDDESVTSELSNPYWAQAFEYANLYAKLTGATMKAAVPSGYNPVKYDARSRTYKANPQTAKGMVLMPVVAKVQMQFSMVAKDAHGPWAGGVDKQTSTAADNYMVYLIYSPIVTLYNPYSVPINFDELRIDFKDLPLGFRFYRNGQPLTRTMAHFNQLYVNMDGNSSTPKTFGVNIRNSYSQTRTGSITMQPGENRVFGESVDGKWSFASNEGSFFDWTNSGGVGFTGNIPLAPGYPSQGVGFWLDWLTPDDLKYTNDGWGVLPLALNDRIDVGFGPMKSTATTGPRLSIELNLVQGSTRKRSGTLDLDYVDDSTLRTALSKGSSTFPNGEERLERPYLGSEMYESPSTPLKNFTRAKAFAQFSFYAKTTLDTDTPSKPWVQGSHNTSLVGIDLAKEDMGIHPFEVSLKRLAPSYRFPIDALNRGKFFTGHSEANGTRIAPQYEIPMLPVQSLAQLRHAQLCNQGFLPGATYTVGESFASGMIPSGAVSAASTKDYRMLDHAWMANNALWDSYFFSTLSPYSGPVLGTRNLNSVAEKFFKGEEQLLNSRIIPAGNTSPEETVAELTDADGYQTSAAHLMIDGAFNVNSTSVAAWTALLASLNMEDVDYYSLVDGAATPTTGVESDASYPFTRMRRAGGPSVEKAGMLQGRHARWTGMRTLEKGQIQTLAENIVEEIRERGPFLSLAEFVNRRPGNDKEKALAGALQTAIDKTDSINARFSEDSRTFALDKLTGYTFPEAMQGMNAAGAPGYLTQGDILSALGPVVAVRSDTFRIRTYGEALDPDSKVIARAWCEAIVQRLPDFVDSTNEPQTVTGALSLINQTFGRRFVVTSFRWLGKDEV</sequence>